<evidence type="ECO:0000313" key="4">
    <source>
        <dbReference type="Proteomes" id="UP001597214"/>
    </source>
</evidence>
<dbReference type="Gene3D" id="3.40.50.720">
    <property type="entry name" value="NAD(P)-binding Rossmann-like Domain"/>
    <property type="match status" value="1"/>
</dbReference>
<dbReference type="Gene3D" id="3.90.550.10">
    <property type="entry name" value="Spore Coat Polysaccharide Biosynthesis Protein SpsA, Chain A"/>
    <property type="match status" value="1"/>
</dbReference>
<sequence>MVPEVSIIIPTYNRANTITYCLQSVLNQDFNNFEVIVIDDFSSDNTLEVLSEFNDPRVRVLASNKRIGAQQARNMGVDNSRGQWICFQDSDDEWLPNKLSKQLDFLTRNNYKVAHSMGYLKKEGGLSLIDIPSIFGNVYPKLLINPGPMFQGLIVKKECLYKIGLLDENVPSYQEWDTFIRLSKFFEVGFIHEPLFIYHLHEGDTISKDSIRSIEGWNYVVEKHKEEILEVAGRPVLINHYIKLLHDSNVANFPSMNTKIKEELNLFAIEELKTLGRVEQILIFGAGQSGQECKTYLQNDNKTVLGFIDNTVTGDEYSSDLPLYKPNEIKNLLGTVDGIVLASNGRVHEMAIQLNEYDINVPLLDWRLIKLGEFI</sequence>
<dbReference type="SUPFAM" id="SSF53448">
    <property type="entry name" value="Nucleotide-diphospho-sugar transferases"/>
    <property type="match status" value="1"/>
</dbReference>
<keyword evidence="4" id="KW-1185">Reference proteome</keyword>
<comment type="caution">
    <text evidence="3">The sequence shown here is derived from an EMBL/GenBank/DDBJ whole genome shotgun (WGS) entry which is preliminary data.</text>
</comment>
<reference evidence="4" key="1">
    <citation type="journal article" date="2019" name="Int. J. Syst. Evol. Microbiol.">
        <title>The Global Catalogue of Microorganisms (GCM) 10K type strain sequencing project: providing services to taxonomists for standard genome sequencing and annotation.</title>
        <authorList>
            <consortium name="The Broad Institute Genomics Platform"/>
            <consortium name="The Broad Institute Genome Sequencing Center for Infectious Disease"/>
            <person name="Wu L."/>
            <person name="Ma J."/>
        </authorList>
    </citation>
    <scope>NUCLEOTIDE SEQUENCE [LARGE SCALE GENOMIC DNA]</scope>
    <source>
        <strain evidence="4">CCUG 49339</strain>
    </source>
</reference>
<protein>
    <submittedName>
        <fullName evidence="3">Glycosyltransferase family 2 protein</fullName>
    </submittedName>
</protein>
<evidence type="ECO:0000256" key="1">
    <source>
        <dbReference type="ARBA" id="ARBA00006739"/>
    </source>
</evidence>
<organism evidence="3 4">
    <name type="scientific">Bacillus salitolerans</name>
    <dbReference type="NCBI Taxonomy" id="1437434"/>
    <lineage>
        <taxon>Bacteria</taxon>
        <taxon>Bacillati</taxon>
        <taxon>Bacillota</taxon>
        <taxon>Bacilli</taxon>
        <taxon>Bacillales</taxon>
        <taxon>Bacillaceae</taxon>
        <taxon>Bacillus</taxon>
    </lineage>
</organism>
<dbReference type="Proteomes" id="UP001597214">
    <property type="component" value="Unassembled WGS sequence"/>
</dbReference>
<dbReference type="InterPro" id="IPR029044">
    <property type="entry name" value="Nucleotide-diphossugar_trans"/>
</dbReference>
<dbReference type="Pfam" id="PF00535">
    <property type="entry name" value="Glycos_transf_2"/>
    <property type="match status" value="1"/>
</dbReference>
<gene>
    <name evidence="3" type="ORF">ACFSCX_09415</name>
</gene>
<feature type="domain" description="Glycosyltransferase 2-like" evidence="2">
    <location>
        <begin position="6"/>
        <end position="115"/>
    </location>
</feature>
<accession>A0ABW4LNN0</accession>
<comment type="similarity">
    <text evidence="1">Belongs to the glycosyltransferase 2 family.</text>
</comment>
<dbReference type="PANTHER" id="PTHR22916">
    <property type="entry name" value="GLYCOSYLTRANSFERASE"/>
    <property type="match status" value="1"/>
</dbReference>
<dbReference type="PANTHER" id="PTHR22916:SF3">
    <property type="entry name" value="UDP-GLCNAC:BETAGAL BETA-1,3-N-ACETYLGLUCOSAMINYLTRANSFERASE-LIKE PROTEIN 1"/>
    <property type="match status" value="1"/>
</dbReference>
<dbReference type="EMBL" id="JBHUEM010000011">
    <property type="protein sequence ID" value="MFD1736785.1"/>
    <property type="molecule type" value="Genomic_DNA"/>
</dbReference>
<evidence type="ECO:0000259" key="2">
    <source>
        <dbReference type="Pfam" id="PF00535"/>
    </source>
</evidence>
<dbReference type="InterPro" id="IPR001173">
    <property type="entry name" value="Glyco_trans_2-like"/>
</dbReference>
<evidence type="ECO:0000313" key="3">
    <source>
        <dbReference type="EMBL" id="MFD1736785.1"/>
    </source>
</evidence>
<proteinExistence type="inferred from homology"/>
<dbReference type="CDD" id="cd00761">
    <property type="entry name" value="Glyco_tranf_GTA_type"/>
    <property type="match status" value="1"/>
</dbReference>
<dbReference type="RefSeq" id="WP_377927956.1">
    <property type="nucleotide sequence ID" value="NZ_JBHUEM010000011.1"/>
</dbReference>
<name>A0ABW4LNN0_9BACI</name>